<sequence>MRSVLSFAAYGLLVGAFALTGCGDDESTGSGGAGGTGGDSSSNSSTSSNSTSSGSDGGGGSGDGGSNADGGGGSGGSGSSDGGGGSGDGGSGSSDGGGGSGDGGSNPGVGGGSSGEGGGSSGEGGGSSVPEEHCSGCARLSVPFTTANTATQFFIEFASPVDLTGSTVTFRVRSHAGTNGGVQPFVQNGADLFYANIGYSWNPIAGLADWHEITVDVDALSSSRPNFHRTQVKLIGLQITAGGTGPWTNPTVIYVDSITVTKPGSSSAARRAGGPSSERGEGEGGAGGAGGAGGWSGDGGAGGESGVGGAGGTSGDVGAGGESGVGGAGGEGATTGVGGAGGEGATTGVGGAGGEGATTGVGGAGGEGGSAGVGGAGGEGGEGGGSGGEVIHVVGPFEFTTGVEPMVVGNYMPVAGSLLTHIAE</sequence>
<name>A0ABT5CB56_9BACT</name>
<evidence type="ECO:0000313" key="3">
    <source>
        <dbReference type="EMBL" id="MDC0682883.1"/>
    </source>
</evidence>
<dbReference type="Gene3D" id="2.60.120.260">
    <property type="entry name" value="Galactose-binding domain-like"/>
    <property type="match status" value="1"/>
</dbReference>
<gene>
    <name evidence="3" type="ORF">POL72_34470</name>
</gene>
<feature type="region of interest" description="Disordered" evidence="1">
    <location>
        <begin position="263"/>
        <end position="389"/>
    </location>
</feature>
<dbReference type="PROSITE" id="PS51257">
    <property type="entry name" value="PROKAR_LIPOPROTEIN"/>
    <property type="match status" value="1"/>
</dbReference>
<accession>A0ABT5CB56</accession>
<reference evidence="3 4" key="1">
    <citation type="submission" date="2023-01" db="EMBL/GenBank/DDBJ databases">
        <title>Minimal conservation of predation-associated metabolite biosynthetic gene clusters underscores biosynthetic potential of Myxococcota including descriptions for ten novel species: Archangium lansinium sp. nov., Myxococcus landrumus sp. nov., Nannocystis bai.</title>
        <authorList>
            <person name="Ahearne A."/>
            <person name="Stevens C."/>
            <person name="Dowd S."/>
        </authorList>
    </citation>
    <scope>NUCLEOTIDE SEQUENCE [LARGE SCALE GENOMIC DNA]</scope>
    <source>
        <strain evidence="3 4">WIWO2</strain>
    </source>
</reference>
<evidence type="ECO:0000256" key="2">
    <source>
        <dbReference type="SAM" id="SignalP"/>
    </source>
</evidence>
<dbReference type="RefSeq" id="WP_272101035.1">
    <property type="nucleotide sequence ID" value="NZ_JAQNDK010000004.1"/>
</dbReference>
<evidence type="ECO:0000313" key="4">
    <source>
        <dbReference type="Proteomes" id="UP001217485"/>
    </source>
</evidence>
<evidence type="ECO:0008006" key="5">
    <source>
        <dbReference type="Google" id="ProtNLM"/>
    </source>
</evidence>
<feature type="compositionally biased region" description="Gly residues" evidence="1">
    <location>
        <begin position="283"/>
        <end position="388"/>
    </location>
</feature>
<organism evidence="3 4">
    <name type="scientific">Sorangium atrum</name>
    <dbReference type="NCBI Taxonomy" id="2995308"/>
    <lineage>
        <taxon>Bacteria</taxon>
        <taxon>Pseudomonadati</taxon>
        <taxon>Myxococcota</taxon>
        <taxon>Polyangia</taxon>
        <taxon>Polyangiales</taxon>
        <taxon>Polyangiaceae</taxon>
        <taxon>Sorangium</taxon>
    </lineage>
</organism>
<feature type="compositionally biased region" description="Gly residues" evidence="1">
    <location>
        <begin position="55"/>
        <end position="127"/>
    </location>
</feature>
<keyword evidence="2" id="KW-0732">Signal</keyword>
<feature type="compositionally biased region" description="Gly residues" evidence="1">
    <location>
        <begin position="29"/>
        <end position="38"/>
    </location>
</feature>
<protein>
    <recommendedName>
        <fullName evidence="5">PE-PGRS family protein</fullName>
    </recommendedName>
</protein>
<feature type="compositionally biased region" description="Low complexity" evidence="1">
    <location>
        <begin position="264"/>
        <end position="277"/>
    </location>
</feature>
<proteinExistence type="predicted"/>
<feature type="region of interest" description="Disordered" evidence="1">
    <location>
        <begin position="25"/>
        <end position="131"/>
    </location>
</feature>
<feature type="signal peptide" evidence="2">
    <location>
        <begin position="1"/>
        <end position="18"/>
    </location>
</feature>
<dbReference type="EMBL" id="JAQNDK010000004">
    <property type="protein sequence ID" value="MDC0682883.1"/>
    <property type="molecule type" value="Genomic_DNA"/>
</dbReference>
<comment type="caution">
    <text evidence="3">The sequence shown here is derived from an EMBL/GenBank/DDBJ whole genome shotgun (WGS) entry which is preliminary data.</text>
</comment>
<dbReference type="Proteomes" id="UP001217485">
    <property type="component" value="Unassembled WGS sequence"/>
</dbReference>
<feature type="compositionally biased region" description="Low complexity" evidence="1">
    <location>
        <begin position="39"/>
        <end position="54"/>
    </location>
</feature>
<keyword evidence="4" id="KW-1185">Reference proteome</keyword>
<evidence type="ECO:0000256" key="1">
    <source>
        <dbReference type="SAM" id="MobiDB-lite"/>
    </source>
</evidence>
<feature type="chain" id="PRO_5047019687" description="PE-PGRS family protein" evidence="2">
    <location>
        <begin position="19"/>
        <end position="424"/>
    </location>
</feature>